<gene>
    <name evidence="1" type="ORF">METZ01_LOCUS179509</name>
</gene>
<reference evidence="1" key="1">
    <citation type="submission" date="2018-05" db="EMBL/GenBank/DDBJ databases">
        <authorList>
            <person name="Lanie J.A."/>
            <person name="Ng W.-L."/>
            <person name="Kazmierczak K.M."/>
            <person name="Andrzejewski T.M."/>
            <person name="Davidsen T.M."/>
            <person name="Wayne K.J."/>
            <person name="Tettelin H."/>
            <person name="Glass J.I."/>
            <person name="Rusch D."/>
            <person name="Podicherti R."/>
            <person name="Tsui H.-C.T."/>
            <person name="Winkler M.E."/>
        </authorList>
    </citation>
    <scope>NUCLEOTIDE SEQUENCE</scope>
</reference>
<dbReference type="AlphaFoldDB" id="A0A382CKP7"/>
<evidence type="ECO:0008006" key="2">
    <source>
        <dbReference type="Google" id="ProtNLM"/>
    </source>
</evidence>
<sequence>MLWLFFFIVIIFLSGVFVWSLKREPDENELKESDLEEWNCPSCGFTVQMGTECIYCGEKKPAERGEQ</sequence>
<name>A0A382CKP7_9ZZZZ</name>
<accession>A0A382CKP7</accession>
<protein>
    <recommendedName>
        <fullName evidence="2">RanBP2-type domain-containing protein</fullName>
    </recommendedName>
</protein>
<proteinExistence type="predicted"/>
<organism evidence="1">
    <name type="scientific">marine metagenome</name>
    <dbReference type="NCBI Taxonomy" id="408172"/>
    <lineage>
        <taxon>unclassified sequences</taxon>
        <taxon>metagenomes</taxon>
        <taxon>ecological metagenomes</taxon>
    </lineage>
</organism>
<dbReference type="EMBL" id="UINC01034981">
    <property type="protein sequence ID" value="SVB26655.1"/>
    <property type="molecule type" value="Genomic_DNA"/>
</dbReference>
<evidence type="ECO:0000313" key="1">
    <source>
        <dbReference type="EMBL" id="SVB26655.1"/>
    </source>
</evidence>